<keyword evidence="7" id="KW-1185">Reference proteome</keyword>
<keyword evidence="3" id="KW-0813">Transport</keyword>
<accession>A0ABT4FDI8</accession>
<comment type="subcellular location">
    <subcellularLocation>
        <location evidence="1">Cell envelope</location>
    </subcellularLocation>
</comment>
<dbReference type="GeneID" id="95376827"/>
<dbReference type="Pfam" id="PF01497">
    <property type="entry name" value="Peripla_BP_2"/>
    <property type="match status" value="1"/>
</dbReference>
<evidence type="ECO:0000313" key="7">
    <source>
        <dbReference type="Proteomes" id="UP001527202"/>
    </source>
</evidence>
<protein>
    <submittedName>
        <fullName evidence="6">ABC transporter substrate-binding protein</fullName>
    </submittedName>
</protein>
<feature type="domain" description="Fe/B12 periplasmic-binding" evidence="5">
    <location>
        <begin position="52"/>
        <end position="327"/>
    </location>
</feature>
<dbReference type="EMBL" id="JAMDMJ010000013">
    <property type="protein sequence ID" value="MCY9596575.1"/>
    <property type="molecule type" value="Genomic_DNA"/>
</dbReference>
<evidence type="ECO:0000256" key="3">
    <source>
        <dbReference type="ARBA" id="ARBA00022448"/>
    </source>
</evidence>
<name>A0ABT4FDI8_9BACL</name>
<proteinExistence type="inferred from homology"/>
<organism evidence="6 7">
    <name type="scientific">Paenibacillus chitinolyticus</name>
    <dbReference type="NCBI Taxonomy" id="79263"/>
    <lineage>
        <taxon>Bacteria</taxon>
        <taxon>Bacillati</taxon>
        <taxon>Bacillota</taxon>
        <taxon>Bacilli</taxon>
        <taxon>Bacillales</taxon>
        <taxon>Paenibacillaceae</taxon>
        <taxon>Paenibacillus</taxon>
    </lineage>
</organism>
<evidence type="ECO:0000256" key="4">
    <source>
        <dbReference type="ARBA" id="ARBA00022729"/>
    </source>
</evidence>
<dbReference type="PROSITE" id="PS51257">
    <property type="entry name" value="PROKAR_LIPOPROTEIN"/>
    <property type="match status" value="1"/>
</dbReference>
<dbReference type="InterPro" id="IPR002491">
    <property type="entry name" value="ABC_transptr_periplasmic_BD"/>
</dbReference>
<dbReference type="RefSeq" id="WP_042226814.1">
    <property type="nucleotide sequence ID" value="NZ_CP026520.1"/>
</dbReference>
<dbReference type="Proteomes" id="UP001527202">
    <property type="component" value="Unassembled WGS sequence"/>
</dbReference>
<evidence type="ECO:0000256" key="1">
    <source>
        <dbReference type="ARBA" id="ARBA00004196"/>
    </source>
</evidence>
<comment type="caution">
    <text evidence="6">The sequence shown here is derived from an EMBL/GenBank/DDBJ whole genome shotgun (WGS) entry which is preliminary data.</text>
</comment>
<evidence type="ECO:0000313" key="6">
    <source>
        <dbReference type="EMBL" id="MCY9596575.1"/>
    </source>
</evidence>
<dbReference type="PROSITE" id="PS50983">
    <property type="entry name" value="FE_B12_PBP"/>
    <property type="match status" value="1"/>
</dbReference>
<reference evidence="6 7" key="1">
    <citation type="submission" date="2022-05" db="EMBL/GenBank/DDBJ databases">
        <title>Genome Sequencing of Bee-Associated Microbes.</title>
        <authorList>
            <person name="Dunlap C."/>
        </authorList>
    </citation>
    <scope>NUCLEOTIDE SEQUENCE [LARGE SCALE GENOMIC DNA]</scope>
    <source>
        <strain evidence="6 7">NRRL B-23120</strain>
    </source>
</reference>
<evidence type="ECO:0000256" key="2">
    <source>
        <dbReference type="ARBA" id="ARBA00008814"/>
    </source>
</evidence>
<gene>
    <name evidence="6" type="ORF">M5X16_12405</name>
</gene>
<keyword evidence="4" id="KW-0732">Signal</keyword>
<comment type="similarity">
    <text evidence="2">Belongs to the bacterial solute-binding protein 8 family.</text>
</comment>
<dbReference type="SUPFAM" id="SSF53807">
    <property type="entry name" value="Helical backbone' metal receptor"/>
    <property type="match status" value="1"/>
</dbReference>
<dbReference type="Gene3D" id="3.40.50.1980">
    <property type="entry name" value="Nitrogenase molybdenum iron protein domain"/>
    <property type="match status" value="2"/>
</dbReference>
<evidence type="ECO:0000259" key="5">
    <source>
        <dbReference type="PROSITE" id="PS50983"/>
    </source>
</evidence>
<sequence>MREKSSKKAVWNLMGVLVLAASITGCGGQGERAEEAAVHSTPAGEKSTGDKRIVKDAFGEVEIPAKPKRVAAIYMEDYVSALGVTPVVQWYHPNWGIQEYLKLNVPKFDMTGSIEALLDASPDLIIVDGGADKARYDMYSKVAPTYRLPDEMLNDASAILKTTADLLGMPDKAESILKEYRKKVDDAKTALEKAVGTEKVAVIRLNVGEKTFTLFGINNRFIGSILYRDLGLTPPPMVKEMKEFQQIISEEMIPQIDADHIILLPSNGTWASEENKDAVQLLKSPFWKSVPAVKKGHVYQVERTHWQTGAFLANGMKIDDLLKLLVK</sequence>
<dbReference type="PANTHER" id="PTHR30532:SF1">
    <property type="entry name" value="IRON(3+)-HYDROXAMATE-BINDING PROTEIN FHUD"/>
    <property type="match status" value="1"/>
</dbReference>
<dbReference type="InterPro" id="IPR051313">
    <property type="entry name" value="Bact_iron-sidero_bind"/>
</dbReference>
<dbReference type="PANTHER" id="PTHR30532">
    <property type="entry name" value="IRON III DICITRATE-BINDING PERIPLASMIC PROTEIN"/>
    <property type="match status" value="1"/>
</dbReference>